<keyword evidence="3" id="KW-0862">Zinc</keyword>
<keyword evidence="2" id="KW-0863">Zinc-finger</keyword>
<evidence type="ECO:0000259" key="5">
    <source>
        <dbReference type="PROSITE" id="PS51292"/>
    </source>
</evidence>
<dbReference type="Pfam" id="PF12428">
    <property type="entry name" value="DUF3675"/>
    <property type="match status" value="1"/>
</dbReference>
<keyword evidence="4" id="KW-0812">Transmembrane</keyword>
<protein>
    <recommendedName>
        <fullName evidence="5">RING-CH-type domain-containing protein</fullName>
    </recommendedName>
</protein>
<dbReference type="InterPro" id="IPR033275">
    <property type="entry name" value="MARCH-like"/>
</dbReference>
<dbReference type="InterPro" id="IPR022143">
    <property type="entry name" value="DUF3675"/>
</dbReference>
<keyword evidence="7" id="KW-1185">Reference proteome</keyword>
<dbReference type="EMBL" id="LFYR01000692">
    <property type="protein sequence ID" value="KMZ71025.1"/>
    <property type="molecule type" value="Genomic_DNA"/>
</dbReference>
<dbReference type="SUPFAM" id="SSF57850">
    <property type="entry name" value="RING/U-box"/>
    <property type="match status" value="1"/>
</dbReference>
<dbReference type="GO" id="GO:0016567">
    <property type="term" value="P:protein ubiquitination"/>
    <property type="evidence" value="ECO:0000318"/>
    <property type="project" value="GO_Central"/>
</dbReference>
<dbReference type="OMA" id="LPMYILV"/>
<dbReference type="GO" id="GO:0008270">
    <property type="term" value="F:zinc ion binding"/>
    <property type="evidence" value="ECO:0007669"/>
    <property type="project" value="UniProtKB-KW"/>
</dbReference>
<comment type="caution">
    <text evidence="6">The sequence shown here is derived from an EMBL/GenBank/DDBJ whole genome shotgun (WGS) entry which is preliminary data.</text>
</comment>
<dbReference type="PANTHER" id="PTHR23012:SF180">
    <property type="entry name" value="RING_FYVE_PHD ZINC FINGER SUPERFAMILY PROTEIN"/>
    <property type="match status" value="1"/>
</dbReference>
<dbReference type="PANTHER" id="PTHR23012">
    <property type="entry name" value="RING/FYVE/PHD ZINC FINGER DOMAIN-CONTAINING"/>
    <property type="match status" value="1"/>
</dbReference>
<dbReference type="InterPro" id="IPR013083">
    <property type="entry name" value="Znf_RING/FYVE/PHD"/>
</dbReference>
<dbReference type="CDD" id="cd16495">
    <property type="entry name" value="RING_CH-C4HC3_MARCH"/>
    <property type="match status" value="1"/>
</dbReference>
<accession>A0A0K9PS11</accession>
<evidence type="ECO:0000256" key="4">
    <source>
        <dbReference type="SAM" id="Phobius"/>
    </source>
</evidence>
<dbReference type="PROSITE" id="PS51292">
    <property type="entry name" value="ZF_RING_CH"/>
    <property type="match status" value="1"/>
</dbReference>
<dbReference type="InterPro" id="IPR011016">
    <property type="entry name" value="Znf_RING-CH"/>
</dbReference>
<dbReference type="SMART" id="SM00744">
    <property type="entry name" value="RINGv"/>
    <property type="match status" value="1"/>
</dbReference>
<dbReference type="AlphaFoldDB" id="A0A0K9PS11"/>
<evidence type="ECO:0000256" key="2">
    <source>
        <dbReference type="ARBA" id="ARBA00022771"/>
    </source>
</evidence>
<dbReference type="GO" id="GO:0004842">
    <property type="term" value="F:ubiquitin-protein transferase activity"/>
    <property type="evidence" value="ECO:0000318"/>
    <property type="project" value="GO_Central"/>
</dbReference>
<dbReference type="Gene3D" id="3.30.40.10">
    <property type="entry name" value="Zinc/RING finger domain, C3HC4 (zinc finger)"/>
    <property type="match status" value="1"/>
</dbReference>
<feature type="transmembrane region" description="Helical" evidence="4">
    <location>
        <begin position="230"/>
        <end position="254"/>
    </location>
</feature>
<dbReference type="OrthoDB" id="264354at2759"/>
<feature type="domain" description="RING-CH-type" evidence="5">
    <location>
        <begin position="84"/>
        <end position="149"/>
    </location>
</feature>
<evidence type="ECO:0000256" key="3">
    <source>
        <dbReference type="ARBA" id="ARBA00022833"/>
    </source>
</evidence>
<dbReference type="FunFam" id="3.30.40.10:FF:000318">
    <property type="entry name" value="E3 ubiquitin-protein ligase MARCH4"/>
    <property type="match status" value="1"/>
</dbReference>
<feature type="transmembrane region" description="Helical" evidence="4">
    <location>
        <begin position="199"/>
        <end position="218"/>
    </location>
</feature>
<proteinExistence type="predicted"/>
<dbReference type="STRING" id="29655.A0A0K9PS11"/>
<keyword evidence="4" id="KW-0472">Membrane</keyword>
<evidence type="ECO:0000313" key="6">
    <source>
        <dbReference type="EMBL" id="KMZ71025.1"/>
    </source>
</evidence>
<dbReference type="GO" id="GO:0016020">
    <property type="term" value="C:membrane"/>
    <property type="evidence" value="ECO:0000318"/>
    <property type="project" value="GO_Central"/>
</dbReference>
<dbReference type="Pfam" id="PF12906">
    <property type="entry name" value="RINGv"/>
    <property type="match status" value="1"/>
</dbReference>
<reference evidence="7" key="1">
    <citation type="journal article" date="2016" name="Nature">
        <title>The genome of the seagrass Zostera marina reveals angiosperm adaptation to the sea.</title>
        <authorList>
            <person name="Olsen J.L."/>
            <person name="Rouze P."/>
            <person name="Verhelst B."/>
            <person name="Lin Y.-C."/>
            <person name="Bayer T."/>
            <person name="Collen J."/>
            <person name="Dattolo E."/>
            <person name="De Paoli E."/>
            <person name="Dittami S."/>
            <person name="Maumus F."/>
            <person name="Michel G."/>
            <person name="Kersting A."/>
            <person name="Lauritano C."/>
            <person name="Lohaus R."/>
            <person name="Toepel M."/>
            <person name="Tonon T."/>
            <person name="Vanneste K."/>
            <person name="Amirebrahimi M."/>
            <person name="Brakel J."/>
            <person name="Bostroem C."/>
            <person name="Chovatia M."/>
            <person name="Grimwood J."/>
            <person name="Jenkins J.W."/>
            <person name="Jueterbock A."/>
            <person name="Mraz A."/>
            <person name="Stam W.T."/>
            <person name="Tice H."/>
            <person name="Bornberg-Bauer E."/>
            <person name="Green P.J."/>
            <person name="Pearson G.A."/>
            <person name="Procaccini G."/>
            <person name="Duarte C.M."/>
            <person name="Schmutz J."/>
            <person name="Reusch T.B.H."/>
            <person name="Van de Peer Y."/>
        </authorList>
    </citation>
    <scope>NUCLEOTIDE SEQUENCE [LARGE SCALE GENOMIC DNA]</scope>
    <source>
        <strain evidence="7">cv. Finnish</strain>
    </source>
</reference>
<dbReference type="Proteomes" id="UP000036987">
    <property type="component" value="Unassembled WGS sequence"/>
</dbReference>
<sequence length="262" mass="30150">MLAVVAFISRPPAELDSYLLTYIIARFPHILQTIYFKYQLSSSLSPMLRSDPLPTGRPMGFRNENLTLIVDDESQESQSYTYSYPHLSTRQCRICHEEEQEQQNSIGDMEAPCSCSGTVMFAHRNCIQKWCDEKGSTLCEICLKNFEPGYTFVPKEAVEIDVSEVLPNDDGVLQDRETPMNRTGYQFAMGHLECFRAVVWYRSIVITLAIFLMLRHTISIVSLGHAHNPYVLYYILLLRIFGFLVPFYVVIRLISEAQHISR</sequence>
<evidence type="ECO:0000256" key="1">
    <source>
        <dbReference type="ARBA" id="ARBA00022723"/>
    </source>
</evidence>
<gene>
    <name evidence="6" type="ORF">ZOSMA_18G01240</name>
</gene>
<keyword evidence="4" id="KW-1133">Transmembrane helix</keyword>
<keyword evidence="1" id="KW-0479">Metal-binding</keyword>
<organism evidence="6 7">
    <name type="scientific">Zostera marina</name>
    <name type="common">Eelgrass</name>
    <dbReference type="NCBI Taxonomy" id="29655"/>
    <lineage>
        <taxon>Eukaryota</taxon>
        <taxon>Viridiplantae</taxon>
        <taxon>Streptophyta</taxon>
        <taxon>Embryophyta</taxon>
        <taxon>Tracheophyta</taxon>
        <taxon>Spermatophyta</taxon>
        <taxon>Magnoliopsida</taxon>
        <taxon>Liliopsida</taxon>
        <taxon>Zosteraceae</taxon>
        <taxon>Zostera</taxon>
    </lineage>
</organism>
<evidence type="ECO:0000313" key="7">
    <source>
        <dbReference type="Proteomes" id="UP000036987"/>
    </source>
</evidence>
<name>A0A0K9PS11_ZOSMR</name>